<evidence type="ECO:0000256" key="1">
    <source>
        <dbReference type="SAM" id="SignalP"/>
    </source>
</evidence>
<feature type="signal peptide" evidence="1">
    <location>
        <begin position="1"/>
        <end position="27"/>
    </location>
</feature>
<gene>
    <name evidence="2" type="ORF">NBO_11g0077</name>
</gene>
<dbReference type="EMBL" id="KB908919">
    <property type="protein sequence ID" value="EOB15006.1"/>
    <property type="molecule type" value="Genomic_DNA"/>
</dbReference>
<dbReference type="HOGENOM" id="CLU_1865683_0_0_1"/>
<keyword evidence="3" id="KW-1185">Reference proteome</keyword>
<evidence type="ECO:0000313" key="3">
    <source>
        <dbReference type="Proteomes" id="UP000016927"/>
    </source>
</evidence>
<organism evidence="2 3">
    <name type="scientific">Nosema bombycis (strain CQ1 / CVCC 102059)</name>
    <name type="common">Microsporidian parasite</name>
    <name type="synonym">Pebrine of silkworm</name>
    <dbReference type="NCBI Taxonomy" id="578461"/>
    <lineage>
        <taxon>Eukaryota</taxon>
        <taxon>Fungi</taxon>
        <taxon>Fungi incertae sedis</taxon>
        <taxon>Microsporidia</taxon>
        <taxon>Nosematidae</taxon>
        <taxon>Nosema</taxon>
    </lineage>
</organism>
<dbReference type="AlphaFoldDB" id="R0KVT1"/>
<keyword evidence="1" id="KW-0732">Signal</keyword>
<evidence type="ECO:0000313" key="2">
    <source>
        <dbReference type="EMBL" id="EOB15006.1"/>
    </source>
</evidence>
<dbReference type="VEuPathDB" id="MicrosporidiaDB:NBO_11g0077"/>
<protein>
    <submittedName>
        <fullName evidence="2">Uncharacterized protein</fullName>
    </submittedName>
</protein>
<reference evidence="2 3" key="1">
    <citation type="journal article" date="2013" name="BMC Genomics">
        <title>Comparative genomics of parasitic silkworm microsporidia reveal an association between genome expansion and host adaptation.</title>
        <authorList>
            <person name="Pan G."/>
            <person name="Xu J."/>
            <person name="Li T."/>
            <person name="Xia Q."/>
            <person name="Liu S.L."/>
            <person name="Zhang G."/>
            <person name="Li S."/>
            <person name="Li C."/>
            <person name="Liu H."/>
            <person name="Yang L."/>
            <person name="Liu T."/>
            <person name="Zhang X."/>
            <person name="Wu Z."/>
            <person name="Fan W."/>
            <person name="Dang X."/>
            <person name="Xiang H."/>
            <person name="Tao M."/>
            <person name="Li Y."/>
            <person name="Hu J."/>
            <person name="Li Z."/>
            <person name="Lin L."/>
            <person name="Luo J."/>
            <person name="Geng L."/>
            <person name="Wang L."/>
            <person name="Long M."/>
            <person name="Wan Y."/>
            <person name="He N."/>
            <person name="Zhang Z."/>
            <person name="Lu C."/>
            <person name="Keeling P.J."/>
            <person name="Wang J."/>
            <person name="Xiang Z."/>
            <person name="Zhou Z."/>
        </authorList>
    </citation>
    <scope>NUCLEOTIDE SEQUENCE [LARGE SCALE GENOMIC DNA]</scope>
    <source>
        <strain evidence="3">CQ1 / CVCC 102059</strain>
    </source>
</reference>
<dbReference type="Proteomes" id="UP000016927">
    <property type="component" value="Unassembled WGS sequence"/>
</dbReference>
<feature type="chain" id="PRO_5004344552" evidence="1">
    <location>
        <begin position="28"/>
        <end position="137"/>
    </location>
</feature>
<proteinExistence type="predicted"/>
<accession>R0KVT1</accession>
<sequence length="137" mass="16105">MIFGTMGSMYKATLLIIHLIMIRKIFGTDASLITEQIKKCDDEFRETLFKKGMLVDKRNILEKILDNQNAIFDLNYADKPSNPNDHKQQQNLKNIRKLIAKIEFIDYRIDCLEKELLRLEGKKDKLNLKENLNSFNI</sequence>
<name>R0KVT1_NOSB1</name>